<evidence type="ECO:0000313" key="2">
    <source>
        <dbReference type="Proteomes" id="UP000323994"/>
    </source>
</evidence>
<accession>A0A5M8QXG4</accession>
<name>A0A5M8QXG4_9BACT</name>
<gene>
    <name evidence="1" type="ORF">FEM33_05385</name>
</gene>
<dbReference type="Pfam" id="PF10652">
    <property type="entry name" value="DUF2480"/>
    <property type="match status" value="1"/>
</dbReference>
<dbReference type="EMBL" id="VBSN01000027">
    <property type="protein sequence ID" value="KAA6440038.1"/>
    <property type="molecule type" value="Genomic_DNA"/>
</dbReference>
<sequence>METQEIVNRVAVSGIVSLDLEELYHPGERILYDIKDNLWQGMILREKDFREFLKSHDWAQYQGKNVAIICSEDAIVPTWAYMLLAVQLEPYANAVVFGDLDALESKLFADAIHKLNPEEFAGKRVVVKGCSKVSVPVSAYVEISTLLKPVVQSLMFGEPCSTVPIYKKPKSSASSSTD</sequence>
<dbReference type="AlphaFoldDB" id="A0A5M8QXG4"/>
<keyword evidence="2" id="KW-1185">Reference proteome</keyword>
<dbReference type="InterPro" id="IPR018914">
    <property type="entry name" value="DUF2480"/>
</dbReference>
<proteinExistence type="predicted"/>
<organism evidence="1 2">
    <name type="scientific">Dyadobacter flavalbus</name>
    <dbReference type="NCBI Taxonomy" id="2579942"/>
    <lineage>
        <taxon>Bacteria</taxon>
        <taxon>Pseudomonadati</taxon>
        <taxon>Bacteroidota</taxon>
        <taxon>Cytophagia</taxon>
        <taxon>Cytophagales</taxon>
        <taxon>Spirosomataceae</taxon>
        <taxon>Dyadobacter</taxon>
    </lineage>
</organism>
<comment type="caution">
    <text evidence="1">The sequence shown here is derived from an EMBL/GenBank/DDBJ whole genome shotgun (WGS) entry which is preliminary data.</text>
</comment>
<dbReference type="RefSeq" id="WP_139011069.1">
    <property type="nucleotide sequence ID" value="NZ_VBSN01000027.1"/>
</dbReference>
<reference evidence="1 2" key="1">
    <citation type="submission" date="2019-05" db="EMBL/GenBank/DDBJ databases">
        <authorList>
            <person name="Qu J.-H."/>
        </authorList>
    </citation>
    <scope>NUCLEOTIDE SEQUENCE [LARGE SCALE GENOMIC DNA]</scope>
    <source>
        <strain evidence="1 2">NS28</strain>
    </source>
</reference>
<protein>
    <submittedName>
        <fullName evidence="1">DUF2480 family protein</fullName>
    </submittedName>
</protein>
<dbReference type="OrthoDB" id="9803040at2"/>
<evidence type="ECO:0000313" key="1">
    <source>
        <dbReference type="EMBL" id="KAA6440038.1"/>
    </source>
</evidence>
<dbReference type="Proteomes" id="UP000323994">
    <property type="component" value="Unassembled WGS sequence"/>
</dbReference>